<sequence length="176" mass="20070">MQEDAKAKVDSLKLCNPTMPRVDVENEAFQAVMNGDEVPERPQGYGFGVKKSDIHAVRGELRKEENRKLKRRYVELENIVKTFLLKKRNEELEKQTKEITNKFDEHTKMMKTVATYFSLVLYAVRDGKASAQLIDAAKSAMHLITTELGHVESRVTQQGPPCKAKYSWVTDSEVVP</sequence>
<dbReference type="Proteomes" id="UP000035740">
    <property type="component" value="Chromosome 7"/>
</dbReference>
<dbReference type="OrthoDB" id="1738394at2759"/>
<dbReference type="OMA" id="TMPRVDV"/>
<dbReference type="EMBL" id="KQ090148">
    <property type="protein sequence ID" value="KMT05821.1"/>
    <property type="molecule type" value="Genomic_DNA"/>
</dbReference>
<name>A0A0J8ERT9_BETVV</name>
<proteinExistence type="predicted"/>
<protein>
    <submittedName>
        <fullName evidence="1">Uncharacterized protein</fullName>
    </submittedName>
</protein>
<organism evidence="1 2">
    <name type="scientific">Beta vulgaris subsp. vulgaris</name>
    <name type="common">Beet</name>
    <dbReference type="NCBI Taxonomy" id="3555"/>
    <lineage>
        <taxon>Eukaryota</taxon>
        <taxon>Viridiplantae</taxon>
        <taxon>Streptophyta</taxon>
        <taxon>Embryophyta</taxon>
        <taxon>Tracheophyta</taxon>
        <taxon>Spermatophyta</taxon>
        <taxon>Magnoliopsida</taxon>
        <taxon>eudicotyledons</taxon>
        <taxon>Gunneridae</taxon>
        <taxon>Pentapetalae</taxon>
        <taxon>Caryophyllales</taxon>
        <taxon>Chenopodiaceae</taxon>
        <taxon>Betoideae</taxon>
        <taxon>Beta</taxon>
    </lineage>
</organism>
<keyword evidence="2" id="KW-1185">Reference proteome</keyword>
<dbReference type="AlphaFoldDB" id="A0A0J8ERT9"/>
<reference evidence="1 2" key="1">
    <citation type="journal article" date="2014" name="Nature">
        <title>The genome of the recently domesticated crop plant sugar beet (Beta vulgaris).</title>
        <authorList>
            <person name="Dohm J.C."/>
            <person name="Minoche A.E."/>
            <person name="Holtgrawe D."/>
            <person name="Capella-Gutierrez S."/>
            <person name="Zakrzewski F."/>
            <person name="Tafer H."/>
            <person name="Rupp O."/>
            <person name="Sorensen T.R."/>
            <person name="Stracke R."/>
            <person name="Reinhardt R."/>
            <person name="Goesmann A."/>
            <person name="Kraft T."/>
            <person name="Schulz B."/>
            <person name="Stadler P.F."/>
            <person name="Schmidt T."/>
            <person name="Gabaldon T."/>
            <person name="Lehrach H."/>
            <person name="Weisshaar B."/>
            <person name="Himmelbauer H."/>
        </authorList>
    </citation>
    <scope>NUCLEOTIDE SEQUENCE [LARGE SCALE GENOMIC DNA]</scope>
    <source>
        <tissue evidence="1">Taproot</tissue>
    </source>
</reference>
<dbReference type="Gramene" id="KMT05821">
    <property type="protein sequence ID" value="KMT05821"/>
    <property type="gene ID" value="BVRB_7g165950"/>
</dbReference>
<accession>A0A0J8ERT9</accession>
<gene>
    <name evidence="1" type="ORF">BVRB_7g165950</name>
</gene>
<evidence type="ECO:0000313" key="1">
    <source>
        <dbReference type="EMBL" id="KMT05821.1"/>
    </source>
</evidence>
<evidence type="ECO:0000313" key="2">
    <source>
        <dbReference type="Proteomes" id="UP000035740"/>
    </source>
</evidence>